<keyword evidence="2" id="KW-1185">Reference proteome</keyword>
<dbReference type="Proteomes" id="UP000799750">
    <property type="component" value="Unassembled WGS sequence"/>
</dbReference>
<dbReference type="AlphaFoldDB" id="A0A6A6QUI7"/>
<name>A0A6A6QUI7_9PEZI</name>
<proteinExistence type="predicted"/>
<organism evidence="1 2">
    <name type="scientific">Lophium mytilinum</name>
    <dbReference type="NCBI Taxonomy" id="390894"/>
    <lineage>
        <taxon>Eukaryota</taxon>
        <taxon>Fungi</taxon>
        <taxon>Dikarya</taxon>
        <taxon>Ascomycota</taxon>
        <taxon>Pezizomycotina</taxon>
        <taxon>Dothideomycetes</taxon>
        <taxon>Pleosporomycetidae</taxon>
        <taxon>Mytilinidiales</taxon>
        <taxon>Mytilinidiaceae</taxon>
        <taxon>Lophium</taxon>
    </lineage>
</organism>
<dbReference type="EMBL" id="MU004190">
    <property type="protein sequence ID" value="KAF2494587.1"/>
    <property type="molecule type" value="Genomic_DNA"/>
</dbReference>
<accession>A0A6A6QUI7</accession>
<dbReference type="OrthoDB" id="10487484at2759"/>
<evidence type="ECO:0000313" key="2">
    <source>
        <dbReference type="Proteomes" id="UP000799750"/>
    </source>
</evidence>
<gene>
    <name evidence="1" type="ORF">BU16DRAFT_562239</name>
</gene>
<sequence>MSTLDAFPIFSYNDRGIMHLPREVRERHMGIVMAREMYAGDVPGPALEVQQDVAKSFTLRETAYVLLDSVTIEPNVHTTVCGGLTDESHELLYKRVLQLYHEKWKRLKGEDIDESG</sequence>
<protein>
    <submittedName>
        <fullName evidence="1">Uncharacterized protein</fullName>
    </submittedName>
</protein>
<reference evidence="1" key="1">
    <citation type="journal article" date="2020" name="Stud. Mycol.">
        <title>101 Dothideomycetes genomes: a test case for predicting lifestyles and emergence of pathogens.</title>
        <authorList>
            <person name="Haridas S."/>
            <person name="Albert R."/>
            <person name="Binder M."/>
            <person name="Bloem J."/>
            <person name="Labutti K."/>
            <person name="Salamov A."/>
            <person name="Andreopoulos B."/>
            <person name="Baker S."/>
            <person name="Barry K."/>
            <person name="Bills G."/>
            <person name="Bluhm B."/>
            <person name="Cannon C."/>
            <person name="Castanera R."/>
            <person name="Culley D."/>
            <person name="Daum C."/>
            <person name="Ezra D."/>
            <person name="Gonzalez J."/>
            <person name="Henrissat B."/>
            <person name="Kuo A."/>
            <person name="Liang C."/>
            <person name="Lipzen A."/>
            <person name="Lutzoni F."/>
            <person name="Magnuson J."/>
            <person name="Mondo S."/>
            <person name="Nolan M."/>
            <person name="Ohm R."/>
            <person name="Pangilinan J."/>
            <person name="Park H.-J."/>
            <person name="Ramirez L."/>
            <person name="Alfaro M."/>
            <person name="Sun H."/>
            <person name="Tritt A."/>
            <person name="Yoshinaga Y."/>
            <person name="Zwiers L.-H."/>
            <person name="Turgeon B."/>
            <person name="Goodwin S."/>
            <person name="Spatafora J."/>
            <person name="Crous P."/>
            <person name="Grigoriev I."/>
        </authorList>
    </citation>
    <scope>NUCLEOTIDE SEQUENCE</scope>
    <source>
        <strain evidence="1">CBS 269.34</strain>
    </source>
</reference>
<evidence type="ECO:0000313" key="1">
    <source>
        <dbReference type="EMBL" id="KAF2494587.1"/>
    </source>
</evidence>